<dbReference type="AlphaFoldDB" id="A0AAV2CXL1"/>
<evidence type="ECO:0000313" key="5">
    <source>
        <dbReference type="EMBL" id="CAL1360286.1"/>
    </source>
</evidence>
<gene>
    <name evidence="5" type="ORF">LTRI10_LOCUS7731</name>
</gene>
<accession>A0AAV2CXL1</accession>
<feature type="signal peptide" evidence="4">
    <location>
        <begin position="1"/>
        <end position="29"/>
    </location>
</feature>
<dbReference type="GO" id="GO:0016788">
    <property type="term" value="F:hydrolase activity, acting on ester bonds"/>
    <property type="evidence" value="ECO:0007669"/>
    <property type="project" value="InterPro"/>
</dbReference>
<dbReference type="InterPro" id="IPR001087">
    <property type="entry name" value="GDSL"/>
</dbReference>
<dbReference type="PANTHER" id="PTHR45648:SF180">
    <property type="entry name" value="OS04G0561800 PROTEIN"/>
    <property type="match status" value="1"/>
</dbReference>
<keyword evidence="3" id="KW-0443">Lipid metabolism</keyword>
<dbReference type="PANTHER" id="PTHR45648">
    <property type="entry name" value="GDSL LIPASE/ACYLHYDROLASE FAMILY PROTEIN (AFU_ORTHOLOGUE AFUA_4G14700)"/>
    <property type="match status" value="1"/>
</dbReference>
<comment type="similarity">
    <text evidence="1">Belongs to the 'GDSL' lipolytic enzyme family.</text>
</comment>
<dbReference type="GO" id="GO:0016042">
    <property type="term" value="P:lipid catabolic process"/>
    <property type="evidence" value="ECO:0007669"/>
    <property type="project" value="UniProtKB-KW"/>
</dbReference>
<dbReference type="Proteomes" id="UP001497516">
    <property type="component" value="Chromosome 10"/>
</dbReference>
<keyword evidence="6" id="KW-1185">Reference proteome</keyword>
<dbReference type="Gene3D" id="3.40.50.1110">
    <property type="entry name" value="SGNH hydrolase"/>
    <property type="match status" value="1"/>
</dbReference>
<dbReference type="Pfam" id="PF00657">
    <property type="entry name" value="Lipase_GDSL"/>
    <property type="match status" value="1"/>
</dbReference>
<evidence type="ECO:0000256" key="3">
    <source>
        <dbReference type="ARBA" id="ARBA00022963"/>
    </source>
</evidence>
<sequence length="378" mass="40948">MATKFPRPWAWALYLVSMVVLTPPRYCSSVRIVPPAVFVIGGTLVDAGTNAFLPNSTAIAANFPFYGIDFFDSVPHGRSSNGRVVSDEVARRIGFEMSPPSYLSLVAGGYPSYKFNRTITSRGVNFASAFSGVLSSTGRAYGQVVPYPEQVRQFSTSVAGNLTAVLGQPGSANFIRQSFFLFSVGVGDTVEYIQNLTAGRPYYRSDDLFLDAFISQFVGGLLDLYAVGLRRSGIVAPPPIGCLPYFRALNATGGCNARANSLSQAIYQRLTLALRSLGASAPGLIYAIGNTYRFVSDLLAFPEGAANCGLKELRAPCCGNEATPCSPTATLCRNRTEYWFWDQYSVTEYAVGLLVEAFFSDNADYVSPINFGQLLIKY</sequence>
<organism evidence="5 6">
    <name type="scientific">Linum trigynum</name>
    <dbReference type="NCBI Taxonomy" id="586398"/>
    <lineage>
        <taxon>Eukaryota</taxon>
        <taxon>Viridiplantae</taxon>
        <taxon>Streptophyta</taxon>
        <taxon>Embryophyta</taxon>
        <taxon>Tracheophyta</taxon>
        <taxon>Spermatophyta</taxon>
        <taxon>Magnoliopsida</taxon>
        <taxon>eudicotyledons</taxon>
        <taxon>Gunneridae</taxon>
        <taxon>Pentapetalae</taxon>
        <taxon>rosids</taxon>
        <taxon>fabids</taxon>
        <taxon>Malpighiales</taxon>
        <taxon>Linaceae</taxon>
        <taxon>Linum</taxon>
    </lineage>
</organism>
<keyword evidence="4" id="KW-0732">Signal</keyword>
<dbReference type="EMBL" id="OZ034814">
    <property type="protein sequence ID" value="CAL1360286.1"/>
    <property type="molecule type" value="Genomic_DNA"/>
</dbReference>
<feature type="chain" id="PRO_5044010541" description="GDSL esterase/lipase" evidence="4">
    <location>
        <begin position="30"/>
        <end position="378"/>
    </location>
</feature>
<dbReference type="InterPro" id="IPR036514">
    <property type="entry name" value="SGNH_hydro_sf"/>
</dbReference>
<evidence type="ECO:0000256" key="4">
    <source>
        <dbReference type="SAM" id="SignalP"/>
    </source>
</evidence>
<protein>
    <recommendedName>
        <fullName evidence="7">GDSL esterase/lipase</fullName>
    </recommendedName>
</protein>
<evidence type="ECO:0000256" key="2">
    <source>
        <dbReference type="ARBA" id="ARBA00022801"/>
    </source>
</evidence>
<proteinExistence type="inferred from homology"/>
<evidence type="ECO:0008006" key="7">
    <source>
        <dbReference type="Google" id="ProtNLM"/>
    </source>
</evidence>
<evidence type="ECO:0000313" key="6">
    <source>
        <dbReference type="Proteomes" id="UP001497516"/>
    </source>
</evidence>
<keyword evidence="2" id="KW-0378">Hydrolase</keyword>
<reference evidence="5 6" key="1">
    <citation type="submission" date="2024-04" db="EMBL/GenBank/DDBJ databases">
        <authorList>
            <person name="Fracassetti M."/>
        </authorList>
    </citation>
    <scope>NUCLEOTIDE SEQUENCE [LARGE SCALE GENOMIC DNA]</scope>
</reference>
<dbReference type="InterPro" id="IPR051058">
    <property type="entry name" value="GDSL_Est/Lipase"/>
</dbReference>
<keyword evidence="3" id="KW-0442">Lipid degradation</keyword>
<name>A0AAV2CXL1_9ROSI</name>
<evidence type="ECO:0000256" key="1">
    <source>
        <dbReference type="ARBA" id="ARBA00008668"/>
    </source>
</evidence>